<proteinExistence type="predicted"/>
<accession>A0A8X6NV03</accession>
<organism evidence="2 3">
    <name type="scientific">Nephila pilipes</name>
    <name type="common">Giant wood spider</name>
    <name type="synonym">Nephila maculata</name>
    <dbReference type="NCBI Taxonomy" id="299642"/>
    <lineage>
        <taxon>Eukaryota</taxon>
        <taxon>Metazoa</taxon>
        <taxon>Ecdysozoa</taxon>
        <taxon>Arthropoda</taxon>
        <taxon>Chelicerata</taxon>
        <taxon>Arachnida</taxon>
        <taxon>Araneae</taxon>
        <taxon>Araneomorphae</taxon>
        <taxon>Entelegynae</taxon>
        <taxon>Araneoidea</taxon>
        <taxon>Nephilidae</taxon>
        <taxon>Nephila</taxon>
    </lineage>
</organism>
<dbReference type="AlphaFoldDB" id="A0A8X6NV03"/>
<sequence>MEQYAALTQPNQASIPLLTWTKKKTEPESSSKTTKTTDNRQEIFENKLQFQEPENTVVKKSDLNGILCSRVFSCSYEKERLIV</sequence>
<keyword evidence="3" id="KW-1185">Reference proteome</keyword>
<name>A0A8X6NV03_NEPPI</name>
<protein>
    <submittedName>
        <fullName evidence="2">Uncharacterized protein</fullName>
    </submittedName>
</protein>
<reference evidence="2" key="1">
    <citation type="submission" date="2020-08" db="EMBL/GenBank/DDBJ databases">
        <title>Multicomponent nature underlies the extraordinary mechanical properties of spider dragline silk.</title>
        <authorList>
            <person name="Kono N."/>
            <person name="Nakamura H."/>
            <person name="Mori M."/>
            <person name="Yoshida Y."/>
            <person name="Ohtoshi R."/>
            <person name="Malay A.D."/>
            <person name="Moran D.A.P."/>
            <person name="Tomita M."/>
            <person name="Numata K."/>
            <person name="Arakawa K."/>
        </authorList>
    </citation>
    <scope>NUCLEOTIDE SEQUENCE</scope>
</reference>
<evidence type="ECO:0000313" key="2">
    <source>
        <dbReference type="EMBL" id="GFT35803.1"/>
    </source>
</evidence>
<feature type="region of interest" description="Disordered" evidence="1">
    <location>
        <begin position="17"/>
        <end position="46"/>
    </location>
</feature>
<dbReference type="Proteomes" id="UP000887013">
    <property type="component" value="Unassembled WGS sequence"/>
</dbReference>
<gene>
    <name evidence="2" type="ORF">NPIL_141561</name>
</gene>
<feature type="compositionally biased region" description="Basic and acidic residues" evidence="1">
    <location>
        <begin position="23"/>
        <end position="45"/>
    </location>
</feature>
<evidence type="ECO:0000313" key="3">
    <source>
        <dbReference type="Proteomes" id="UP000887013"/>
    </source>
</evidence>
<comment type="caution">
    <text evidence="2">The sequence shown here is derived from an EMBL/GenBank/DDBJ whole genome shotgun (WGS) entry which is preliminary data.</text>
</comment>
<dbReference type="EMBL" id="BMAW01062426">
    <property type="protein sequence ID" value="GFT35803.1"/>
    <property type="molecule type" value="Genomic_DNA"/>
</dbReference>
<evidence type="ECO:0000256" key="1">
    <source>
        <dbReference type="SAM" id="MobiDB-lite"/>
    </source>
</evidence>